<protein>
    <recommendedName>
        <fullName evidence="2">Mini-circle protein</fullName>
    </recommendedName>
</protein>
<dbReference type="Gene3D" id="1.20.120.450">
    <property type="entry name" value="dinb family like domain"/>
    <property type="match status" value="1"/>
</dbReference>
<reference evidence="1" key="1">
    <citation type="submission" date="2020-02" db="EMBL/GenBank/DDBJ databases">
        <authorList>
            <person name="Meier V. D."/>
        </authorList>
    </citation>
    <scope>NUCLEOTIDE SEQUENCE</scope>
    <source>
        <strain evidence="1">AVDCRST_MAG60</strain>
    </source>
</reference>
<evidence type="ECO:0008006" key="2">
    <source>
        <dbReference type="Google" id="ProtNLM"/>
    </source>
</evidence>
<dbReference type="InterPro" id="IPR034660">
    <property type="entry name" value="DinB/YfiT-like"/>
</dbReference>
<gene>
    <name evidence="1" type="ORF">AVDCRST_MAG60-2499</name>
</gene>
<dbReference type="Pfam" id="PF04978">
    <property type="entry name" value="MST"/>
    <property type="match status" value="1"/>
</dbReference>
<proteinExistence type="predicted"/>
<organism evidence="1">
    <name type="scientific">uncultured Nocardioides sp</name>
    <dbReference type="NCBI Taxonomy" id="198441"/>
    <lineage>
        <taxon>Bacteria</taxon>
        <taxon>Bacillati</taxon>
        <taxon>Actinomycetota</taxon>
        <taxon>Actinomycetes</taxon>
        <taxon>Propionibacteriales</taxon>
        <taxon>Nocardioidaceae</taxon>
        <taxon>Nocardioides</taxon>
        <taxon>environmental samples</taxon>
    </lineage>
</organism>
<accession>A0A6J4PAN5</accession>
<dbReference type="InterPro" id="IPR007061">
    <property type="entry name" value="MST-like"/>
</dbReference>
<name>A0A6J4PAN5_9ACTN</name>
<sequence length="175" mass="19441">MADEQRPSPPTRGPELLQLRSWLDFHRHTLMQKAAGLSQAELARTLPPSTLSLGGLLKHMALVEDNWFSVVLLGNDDAAPWQGVDWDGDPDWEFRTAADDSPEVLLGLLDDAVNASNRILDEIGDDLDRVAAVVSRHEGTPFDLRWIMIHMIEEYARHNGHADLIRESIDGSTGA</sequence>
<dbReference type="EMBL" id="CADCUN010000273">
    <property type="protein sequence ID" value="CAA9408187.1"/>
    <property type="molecule type" value="Genomic_DNA"/>
</dbReference>
<evidence type="ECO:0000313" key="1">
    <source>
        <dbReference type="EMBL" id="CAA9408187.1"/>
    </source>
</evidence>
<dbReference type="SUPFAM" id="SSF109854">
    <property type="entry name" value="DinB/YfiT-like putative metalloenzymes"/>
    <property type="match status" value="1"/>
</dbReference>
<dbReference type="AlphaFoldDB" id="A0A6J4PAN5"/>